<dbReference type="InterPro" id="IPR027417">
    <property type="entry name" value="P-loop_NTPase"/>
</dbReference>
<dbReference type="InterPro" id="IPR003395">
    <property type="entry name" value="RecF/RecN/SMC_N"/>
</dbReference>
<dbReference type="SUPFAM" id="SSF52540">
    <property type="entry name" value="P-loop containing nucleoside triphosphate hydrolases"/>
    <property type="match status" value="1"/>
</dbReference>
<feature type="domain" description="RecF/RecN/SMC N-terminal" evidence="11">
    <location>
        <begin position="2"/>
        <end position="497"/>
    </location>
</feature>
<evidence type="ECO:0000256" key="1">
    <source>
        <dbReference type="ARBA" id="ARBA00003618"/>
    </source>
</evidence>
<keyword evidence="4" id="KW-0547">Nucleotide-binding</keyword>
<keyword evidence="7 9" id="KW-0234">DNA repair</keyword>
<dbReference type="PIRSF" id="PIRSF003128">
    <property type="entry name" value="RecN"/>
    <property type="match status" value="1"/>
</dbReference>
<evidence type="ECO:0000256" key="5">
    <source>
        <dbReference type="ARBA" id="ARBA00022763"/>
    </source>
</evidence>
<evidence type="ECO:0000256" key="10">
    <source>
        <dbReference type="SAM" id="Coils"/>
    </source>
</evidence>
<evidence type="ECO:0000259" key="11">
    <source>
        <dbReference type="Pfam" id="PF02463"/>
    </source>
</evidence>
<proteinExistence type="inferred from homology"/>
<dbReference type="EMBL" id="FNSH01000001">
    <property type="protein sequence ID" value="SEB47496.1"/>
    <property type="molecule type" value="Genomic_DNA"/>
</dbReference>
<evidence type="ECO:0000256" key="3">
    <source>
        <dbReference type="ARBA" id="ARBA00021315"/>
    </source>
</evidence>
<comment type="function">
    <text evidence="1 9">May be involved in recombinational repair of damaged DNA.</text>
</comment>
<comment type="caution">
    <text evidence="12">The sequence shown here is derived from an EMBL/GenBank/DDBJ whole genome shotgun (WGS) entry which is preliminary data.</text>
</comment>
<dbReference type="AlphaFoldDB" id="A0AB38A554"/>
<sequence length="547" mass="59103">MIDQLHVQNVALIQDASLEFSDGLTVLTGETGAGKTALLGALKLLIGERADSSFIREGTEELLVEGQVFSPDDPDGHVVRRRLSRLGRGRIDIDGQMASVRELASGIGSTVDLCGQHEHQRLLSPSAHLELLDGWAAQEIAPAKEKFCEALAAARAAAQELERVQTAVQESTSRLDEAQFVLARIDEVDPQAGELDQLQTTLDLAEHAESLFTSVEAAYEALSDDDAALDQFAQALTNLEAAARYDASLATKIDTLRSSLLDVEDVAHELRDYRSSMEFDPAQLNAMQTRMSRLQGLMRSYGPQMEQVFERRAWAAGIVEASGDTGQALLEAQAAVDAAEKTLALAADDLEAARLAAAPLLAQRITEQMHRLEMGTAQLDIEVVRLARNQWTNAGPHRVELMYRPAAGMSARPLRRIASGGEISRVMLACKVVLGEADAVETLVFDEVDAGVGGMTAKALASVLSDLARTHQVVVVTHLTQIAVVADRQYVVRKTEGDTPQAVPQTHIDEVVGQDRVVEIARLLSGDASTASCEHARTLLDEASRVR</sequence>
<protein>
    <recommendedName>
        <fullName evidence="3 9">DNA repair protein RecN</fullName>
    </recommendedName>
    <alternativeName>
        <fullName evidence="8 9">Recombination protein N</fullName>
    </alternativeName>
</protein>
<dbReference type="PANTHER" id="PTHR11059">
    <property type="entry name" value="DNA REPAIR PROTEIN RECN"/>
    <property type="match status" value="1"/>
</dbReference>
<evidence type="ECO:0000256" key="6">
    <source>
        <dbReference type="ARBA" id="ARBA00022840"/>
    </source>
</evidence>
<dbReference type="Pfam" id="PF02463">
    <property type="entry name" value="SMC_N"/>
    <property type="match status" value="1"/>
</dbReference>
<keyword evidence="5 9" id="KW-0227">DNA damage</keyword>
<evidence type="ECO:0000256" key="7">
    <source>
        <dbReference type="ARBA" id="ARBA00023204"/>
    </source>
</evidence>
<organism evidence="12 13">
    <name type="scientific">Atopobium minutum</name>
    <dbReference type="NCBI Taxonomy" id="1381"/>
    <lineage>
        <taxon>Bacteria</taxon>
        <taxon>Bacillati</taxon>
        <taxon>Actinomycetota</taxon>
        <taxon>Coriobacteriia</taxon>
        <taxon>Coriobacteriales</taxon>
        <taxon>Atopobiaceae</taxon>
        <taxon>Atopobium</taxon>
    </lineage>
</organism>
<reference evidence="12 13" key="1">
    <citation type="submission" date="2016-10" db="EMBL/GenBank/DDBJ databases">
        <authorList>
            <person name="Varghese N."/>
            <person name="Submissions S."/>
        </authorList>
    </citation>
    <scope>NUCLEOTIDE SEQUENCE [LARGE SCALE GENOMIC DNA]</scope>
    <source>
        <strain evidence="12 13">DSM 20586</strain>
    </source>
</reference>
<dbReference type="GO" id="GO:0009432">
    <property type="term" value="P:SOS response"/>
    <property type="evidence" value="ECO:0007669"/>
    <property type="project" value="TreeGrafter"/>
</dbReference>
<keyword evidence="6" id="KW-0067">ATP-binding</keyword>
<evidence type="ECO:0000256" key="9">
    <source>
        <dbReference type="PIRNR" id="PIRNR003128"/>
    </source>
</evidence>
<evidence type="ECO:0000313" key="13">
    <source>
        <dbReference type="Proteomes" id="UP000183687"/>
    </source>
</evidence>
<dbReference type="GO" id="GO:0006310">
    <property type="term" value="P:DNA recombination"/>
    <property type="evidence" value="ECO:0007669"/>
    <property type="project" value="InterPro"/>
</dbReference>
<gene>
    <name evidence="12" type="ORF">SAMN04489746_0341</name>
</gene>
<evidence type="ECO:0000256" key="2">
    <source>
        <dbReference type="ARBA" id="ARBA00009441"/>
    </source>
</evidence>
<dbReference type="InterPro" id="IPR004604">
    <property type="entry name" value="DNA_recomb/repair_RecN"/>
</dbReference>
<dbReference type="GO" id="GO:0005524">
    <property type="term" value="F:ATP binding"/>
    <property type="evidence" value="ECO:0007669"/>
    <property type="project" value="UniProtKB-KW"/>
</dbReference>
<dbReference type="GO" id="GO:0006281">
    <property type="term" value="P:DNA repair"/>
    <property type="evidence" value="ECO:0007669"/>
    <property type="project" value="UniProtKB-KW"/>
</dbReference>
<comment type="similarity">
    <text evidence="2 9">Belongs to the RecN family.</text>
</comment>
<evidence type="ECO:0000313" key="12">
    <source>
        <dbReference type="EMBL" id="SEB47496.1"/>
    </source>
</evidence>
<accession>A0AB38A554</accession>
<keyword evidence="10" id="KW-0175">Coiled coil</keyword>
<name>A0AB38A554_9ACTN</name>
<evidence type="ECO:0000256" key="4">
    <source>
        <dbReference type="ARBA" id="ARBA00022741"/>
    </source>
</evidence>
<dbReference type="Gene3D" id="3.40.50.300">
    <property type="entry name" value="P-loop containing nucleotide triphosphate hydrolases"/>
    <property type="match status" value="2"/>
</dbReference>
<dbReference type="Proteomes" id="UP000183687">
    <property type="component" value="Unassembled WGS sequence"/>
</dbReference>
<dbReference type="RefSeq" id="WP_021736214.1">
    <property type="nucleotide sequence ID" value="NZ_CALJSN010000006.1"/>
</dbReference>
<evidence type="ECO:0000256" key="8">
    <source>
        <dbReference type="ARBA" id="ARBA00033408"/>
    </source>
</evidence>
<dbReference type="PANTHER" id="PTHR11059:SF0">
    <property type="entry name" value="DNA REPAIR PROTEIN RECN"/>
    <property type="match status" value="1"/>
</dbReference>
<dbReference type="GO" id="GO:0043590">
    <property type="term" value="C:bacterial nucleoid"/>
    <property type="evidence" value="ECO:0007669"/>
    <property type="project" value="TreeGrafter"/>
</dbReference>
<feature type="coiled-coil region" evidence="10">
    <location>
        <begin position="329"/>
        <end position="356"/>
    </location>
</feature>